<evidence type="ECO:0000256" key="7">
    <source>
        <dbReference type="ARBA" id="ARBA00022741"/>
    </source>
</evidence>
<comment type="subcellular location">
    <subcellularLocation>
        <location evidence="2">Membrane</location>
        <topology evidence="2">Multi-pass membrane protein</topology>
    </subcellularLocation>
</comment>
<dbReference type="Pfam" id="PF08521">
    <property type="entry name" value="2CSK_N"/>
    <property type="match status" value="1"/>
</dbReference>
<dbReference type="PANTHER" id="PTHR45436">
    <property type="entry name" value="SENSOR HISTIDINE KINASE YKOH"/>
    <property type="match status" value="1"/>
</dbReference>
<dbReference type="Gene3D" id="3.30.565.10">
    <property type="entry name" value="Histidine kinase-like ATPase, C-terminal domain"/>
    <property type="match status" value="1"/>
</dbReference>
<reference evidence="14 15" key="1">
    <citation type="journal article" date="2019" name="ISME J.">
        <title>Candidatus Macondimonas diazotrophica, a novel gammaproteobacterial genus dominating crude-oil-contaminated coastal sediments.</title>
        <authorList>
            <person name="Karthikeyan S."/>
            <person name="Konstantinidis K."/>
        </authorList>
    </citation>
    <scope>NUCLEOTIDE SEQUENCE [LARGE SCALE GENOMIC DNA]</scope>
    <source>
        <strain evidence="14 15">KTK01</strain>
    </source>
</reference>
<evidence type="ECO:0000259" key="13">
    <source>
        <dbReference type="PROSITE" id="PS50109"/>
    </source>
</evidence>
<dbReference type="InterPro" id="IPR050428">
    <property type="entry name" value="TCS_sensor_his_kinase"/>
</dbReference>
<keyword evidence="5" id="KW-0808">Transferase</keyword>
<dbReference type="InterPro" id="IPR013727">
    <property type="entry name" value="2CSK_N"/>
</dbReference>
<dbReference type="InterPro" id="IPR004358">
    <property type="entry name" value="Sig_transdc_His_kin-like_C"/>
</dbReference>
<dbReference type="SUPFAM" id="SSF55874">
    <property type="entry name" value="ATPase domain of HSP90 chaperone/DNA topoisomerase II/histidine kinase"/>
    <property type="match status" value="1"/>
</dbReference>
<evidence type="ECO:0000256" key="9">
    <source>
        <dbReference type="ARBA" id="ARBA00022840"/>
    </source>
</evidence>
<dbReference type="OrthoDB" id="9804645at2"/>
<dbReference type="GO" id="GO:0000155">
    <property type="term" value="F:phosphorelay sensor kinase activity"/>
    <property type="evidence" value="ECO:0007669"/>
    <property type="project" value="InterPro"/>
</dbReference>
<keyword evidence="4" id="KW-0597">Phosphoprotein</keyword>
<dbReference type="SMART" id="SM00387">
    <property type="entry name" value="HATPase_c"/>
    <property type="match status" value="1"/>
</dbReference>
<evidence type="ECO:0000256" key="10">
    <source>
        <dbReference type="ARBA" id="ARBA00022989"/>
    </source>
</evidence>
<feature type="domain" description="Histidine kinase" evidence="13">
    <location>
        <begin position="239"/>
        <end position="453"/>
    </location>
</feature>
<keyword evidence="10" id="KW-1133">Transmembrane helix</keyword>
<keyword evidence="15" id="KW-1185">Reference proteome</keyword>
<evidence type="ECO:0000256" key="5">
    <source>
        <dbReference type="ARBA" id="ARBA00022679"/>
    </source>
</evidence>
<keyword evidence="6" id="KW-0812">Transmembrane</keyword>
<comment type="caution">
    <text evidence="14">The sequence shown here is derived from an EMBL/GenBank/DDBJ whole genome shotgun (WGS) entry which is preliminary data.</text>
</comment>
<evidence type="ECO:0000256" key="8">
    <source>
        <dbReference type="ARBA" id="ARBA00022777"/>
    </source>
</evidence>
<evidence type="ECO:0000256" key="3">
    <source>
        <dbReference type="ARBA" id="ARBA00012438"/>
    </source>
</evidence>
<dbReference type="PANTHER" id="PTHR45436:SF14">
    <property type="entry name" value="SENSOR PROTEIN QSEC"/>
    <property type="match status" value="1"/>
</dbReference>
<keyword evidence="8 14" id="KW-0418">Kinase</keyword>
<gene>
    <name evidence="14" type="ORF">E4680_00715</name>
</gene>
<dbReference type="Gene3D" id="1.10.287.130">
    <property type="match status" value="1"/>
</dbReference>
<dbReference type="InterPro" id="IPR036890">
    <property type="entry name" value="HATPase_C_sf"/>
</dbReference>
<dbReference type="AlphaFoldDB" id="A0A4Z0FC40"/>
<dbReference type="SUPFAM" id="SSF47384">
    <property type="entry name" value="Homodimeric domain of signal transducing histidine kinase"/>
    <property type="match status" value="1"/>
</dbReference>
<dbReference type="CDD" id="cd00082">
    <property type="entry name" value="HisKA"/>
    <property type="match status" value="1"/>
</dbReference>
<dbReference type="InterPro" id="IPR005467">
    <property type="entry name" value="His_kinase_dom"/>
</dbReference>
<dbReference type="Proteomes" id="UP000297890">
    <property type="component" value="Unassembled WGS sequence"/>
</dbReference>
<evidence type="ECO:0000256" key="2">
    <source>
        <dbReference type="ARBA" id="ARBA00004141"/>
    </source>
</evidence>
<sequence>MKSIRIQLLLGLLLILTGLTVLDSAWSYRDTYHETEEIFDAHLAQYARIVHNLLADALPAVSQPPLVWSAPIEPKGIGHAYERKLSFQVWRETELIARSASAPPDQSYAPLTPGYQDARWEASDWRVFTLPDPDHGLMIQVAERGDVRGEMAELIARRTLSKSLALIPLAALLITGLVGYRLSPLKTLGIDITRRRPNRLEPLATSGLPSELRPIVGAINGLMLRLDQALAQERRFTSDAAHELRTPLGLVRLQIEAFDPHASEAERTAAKNELLRGIDRLSRTVTQMLQLARLEQGQNGLPIGSVDLTALVTSAIAEMAPAALEKKQELGLDAPETPCLLQHAHADALAVMLRNLLDNAIRYTTAEGTINVALSVENGMAQLVIEDNGPGIPETLRQRVWERFFRPPGMQAPGSGLGLSIVRRVLDLHGGTAHLETGTHGRGLRVAIRLPRA</sequence>
<evidence type="ECO:0000256" key="6">
    <source>
        <dbReference type="ARBA" id="ARBA00022692"/>
    </source>
</evidence>
<dbReference type="Pfam" id="PF00512">
    <property type="entry name" value="HisKA"/>
    <property type="match status" value="1"/>
</dbReference>
<name>A0A4Z0FC40_9GAMM</name>
<dbReference type="InterPro" id="IPR003661">
    <property type="entry name" value="HisK_dim/P_dom"/>
</dbReference>
<evidence type="ECO:0000256" key="12">
    <source>
        <dbReference type="ARBA" id="ARBA00023136"/>
    </source>
</evidence>
<organism evidence="14 15">
    <name type="scientific">Candidatus Macondimonas diazotrophica</name>
    <dbReference type="NCBI Taxonomy" id="2305248"/>
    <lineage>
        <taxon>Bacteria</taxon>
        <taxon>Pseudomonadati</taxon>
        <taxon>Pseudomonadota</taxon>
        <taxon>Gammaproteobacteria</taxon>
        <taxon>Chromatiales</taxon>
        <taxon>Ectothiorhodospiraceae</taxon>
        <taxon>Candidatus Macondimonas</taxon>
    </lineage>
</organism>
<dbReference type="EMBL" id="SRIO01000001">
    <property type="protein sequence ID" value="TFZ84096.1"/>
    <property type="molecule type" value="Genomic_DNA"/>
</dbReference>
<evidence type="ECO:0000313" key="15">
    <source>
        <dbReference type="Proteomes" id="UP000297890"/>
    </source>
</evidence>
<dbReference type="InterPro" id="IPR003594">
    <property type="entry name" value="HATPase_dom"/>
</dbReference>
<comment type="catalytic activity">
    <reaction evidence="1">
        <text>ATP + protein L-histidine = ADP + protein N-phospho-L-histidine.</text>
        <dbReference type="EC" id="2.7.13.3"/>
    </reaction>
</comment>
<dbReference type="InterPro" id="IPR036097">
    <property type="entry name" value="HisK_dim/P_sf"/>
</dbReference>
<protein>
    <recommendedName>
        <fullName evidence="3">histidine kinase</fullName>
        <ecNumber evidence="3">2.7.13.3</ecNumber>
    </recommendedName>
</protein>
<keyword evidence="12" id="KW-0472">Membrane</keyword>
<proteinExistence type="predicted"/>
<dbReference type="RefSeq" id="WP_135280456.1">
    <property type="nucleotide sequence ID" value="NZ_SRIO01000001.1"/>
</dbReference>
<evidence type="ECO:0000256" key="1">
    <source>
        <dbReference type="ARBA" id="ARBA00000085"/>
    </source>
</evidence>
<keyword evidence="7" id="KW-0547">Nucleotide-binding</keyword>
<dbReference type="PROSITE" id="PS50109">
    <property type="entry name" value="HIS_KIN"/>
    <property type="match status" value="1"/>
</dbReference>
<dbReference type="Pfam" id="PF02518">
    <property type="entry name" value="HATPase_c"/>
    <property type="match status" value="1"/>
</dbReference>
<dbReference type="GO" id="GO:0005886">
    <property type="term" value="C:plasma membrane"/>
    <property type="evidence" value="ECO:0007669"/>
    <property type="project" value="TreeGrafter"/>
</dbReference>
<keyword evidence="11" id="KW-0902">Two-component regulatory system</keyword>
<dbReference type="PRINTS" id="PR00344">
    <property type="entry name" value="BCTRLSENSOR"/>
</dbReference>
<evidence type="ECO:0000313" key="14">
    <source>
        <dbReference type="EMBL" id="TFZ84096.1"/>
    </source>
</evidence>
<keyword evidence="9" id="KW-0067">ATP-binding</keyword>
<dbReference type="EC" id="2.7.13.3" evidence="3"/>
<dbReference type="GO" id="GO:0005524">
    <property type="term" value="F:ATP binding"/>
    <property type="evidence" value="ECO:0007669"/>
    <property type="project" value="UniProtKB-KW"/>
</dbReference>
<dbReference type="SMART" id="SM00388">
    <property type="entry name" value="HisKA"/>
    <property type="match status" value="1"/>
</dbReference>
<accession>A0A4Z0FC40</accession>
<evidence type="ECO:0000256" key="4">
    <source>
        <dbReference type="ARBA" id="ARBA00022553"/>
    </source>
</evidence>
<evidence type="ECO:0000256" key="11">
    <source>
        <dbReference type="ARBA" id="ARBA00023012"/>
    </source>
</evidence>